<feature type="chain" id="PRO_5014742736" description="DUF4468 domain-containing protein" evidence="1">
    <location>
        <begin position="23"/>
        <end position="171"/>
    </location>
</feature>
<evidence type="ECO:0000313" key="3">
    <source>
        <dbReference type="Proteomes" id="UP000233782"/>
    </source>
</evidence>
<evidence type="ECO:0008006" key="4">
    <source>
        <dbReference type="Google" id="ProtNLM"/>
    </source>
</evidence>
<organism evidence="2 3">
    <name type="scientific">Pontibacter ramchanderi</name>
    <dbReference type="NCBI Taxonomy" id="1179743"/>
    <lineage>
        <taxon>Bacteria</taxon>
        <taxon>Pseudomonadati</taxon>
        <taxon>Bacteroidota</taxon>
        <taxon>Cytophagia</taxon>
        <taxon>Cytophagales</taxon>
        <taxon>Hymenobacteraceae</taxon>
        <taxon>Pontibacter</taxon>
    </lineage>
</organism>
<keyword evidence="3" id="KW-1185">Reference proteome</keyword>
<dbReference type="RefSeq" id="WP_101446405.1">
    <property type="nucleotide sequence ID" value="NZ_PJMU01000003.1"/>
</dbReference>
<dbReference type="Proteomes" id="UP000233782">
    <property type="component" value="Unassembled WGS sequence"/>
</dbReference>
<evidence type="ECO:0000313" key="2">
    <source>
        <dbReference type="EMBL" id="PKV63545.1"/>
    </source>
</evidence>
<dbReference type="EMBL" id="PJMU01000003">
    <property type="protein sequence ID" value="PKV63545.1"/>
    <property type="molecule type" value="Genomic_DNA"/>
</dbReference>
<name>A0A2N3U9X9_9BACT</name>
<sequence>MNILKSLLLAALFSALTAPLFAQSTYKGLPLLKANSSKVNARIGSVHVNGLWTIKPEYNPNALHIQVNGQKEQMVLYTDIDSAVYELRPAKASYFYVLLNKEHYVYTEVMGFRKDGDQAKTKLLNIAKPQSKVFGSLWEKHHVGEVVEGINDYAEKASGAMDWVKSKLGSN</sequence>
<keyword evidence="1" id="KW-0732">Signal</keyword>
<accession>A0A2N3U9X9</accession>
<dbReference type="OrthoDB" id="5166556at2"/>
<gene>
    <name evidence="2" type="ORF">BD749_3389</name>
</gene>
<comment type="caution">
    <text evidence="2">The sequence shown here is derived from an EMBL/GenBank/DDBJ whole genome shotgun (WGS) entry which is preliminary data.</text>
</comment>
<reference evidence="2 3" key="1">
    <citation type="submission" date="2017-12" db="EMBL/GenBank/DDBJ databases">
        <title>Genomic Encyclopedia of Type Strains, Phase III (KMG-III): the genomes of soil and plant-associated and newly described type strains.</title>
        <authorList>
            <person name="Whitman W."/>
        </authorList>
    </citation>
    <scope>NUCLEOTIDE SEQUENCE [LARGE SCALE GENOMIC DNA]</scope>
    <source>
        <strain evidence="2 3">LP43</strain>
    </source>
</reference>
<protein>
    <recommendedName>
        <fullName evidence="4">DUF4468 domain-containing protein</fullName>
    </recommendedName>
</protein>
<proteinExistence type="predicted"/>
<dbReference type="AlphaFoldDB" id="A0A2N3U9X9"/>
<feature type="signal peptide" evidence="1">
    <location>
        <begin position="1"/>
        <end position="22"/>
    </location>
</feature>
<evidence type="ECO:0000256" key="1">
    <source>
        <dbReference type="SAM" id="SignalP"/>
    </source>
</evidence>